<evidence type="ECO:0000256" key="8">
    <source>
        <dbReference type="PIRNR" id="PIRNR006630"/>
    </source>
</evidence>
<dbReference type="EC" id="6.3.5.1" evidence="7 8"/>
<dbReference type="InterPro" id="IPR014445">
    <property type="entry name" value="Gln-dep_NAD_synthase"/>
</dbReference>
<dbReference type="Gene3D" id="3.40.50.620">
    <property type="entry name" value="HUPs"/>
    <property type="match status" value="1"/>
</dbReference>
<keyword evidence="14" id="KW-1185">Reference proteome</keyword>
<feature type="domain" description="CN hydrolase" evidence="12">
    <location>
        <begin position="4"/>
        <end position="259"/>
    </location>
</feature>
<dbReference type="SUPFAM" id="SSF52402">
    <property type="entry name" value="Adenine nucleotide alpha hydrolases-like"/>
    <property type="match status" value="1"/>
</dbReference>
<dbReference type="Pfam" id="PF00795">
    <property type="entry name" value="CN_hydrolase"/>
    <property type="match status" value="1"/>
</dbReference>
<dbReference type="HAMAP" id="MF_02090">
    <property type="entry name" value="NadE_glutamine_dep"/>
    <property type="match status" value="1"/>
</dbReference>
<comment type="similarity">
    <text evidence="2 7 8">In the C-terminal section; belongs to the NAD synthetase family.</text>
</comment>
<comment type="pathway">
    <text evidence="1 7 8">Cofactor biosynthesis; NAD(+) biosynthesis; NAD(+) from deamido-NAD(+) (L-Gln route): step 1/1.</text>
</comment>
<comment type="similarity">
    <text evidence="10">Belongs to the NAD synthetase family.</text>
</comment>
<gene>
    <name evidence="7" type="primary">nadE</name>
    <name evidence="13" type="ORF">ACIP2Z_32100</name>
</gene>
<evidence type="ECO:0000313" key="13">
    <source>
        <dbReference type="EMBL" id="MFJ4083587.1"/>
    </source>
</evidence>
<dbReference type="NCBIfam" id="NF010588">
    <property type="entry name" value="PRK13981.1"/>
    <property type="match status" value="1"/>
</dbReference>
<keyword evidence="5 7" id="KW-0067">ATP-binding</keyword>
<evidence type="ECO:0000256" key="2">
    <source>
        <dbReference type="ARBA" id="ARBA00007145"/>
    </source>
</evidence>
<feature type="active site" description="For glutaminase activity" evidence="7">
    <location>
        <position position="126"/>
    </location>
</feature>
<dbReference type="GO" id="GO:0003952">
    <property type="term" value="F:NAD+ synthase (glutamine-hydrolyzing) activity"/>
    <property type="evidence" value="ECO:0007669"/>
    <property type="project" value="UniProtKB-EC"/>
</dbReference>
<feature type="binding site" evidence="7">
    <location>
        <begin position="331"/>
        <end position="338"/>
    </location>
    <ligand>
        <name>ATP</name>
        <dbReference type="ChEBI" id="CHEBI:30616"/>
    </ligand>
</feature>
<evidence type="ECO:0000256" key="1">
    <source>
        <dbReference type="ARBA" id="ARBA00005188"/>
    </source>
</evidence>
<dbReference type="EMBL" id="JBIVGG010000015">
    <property type="protein sequence ID" value="MFJ4083587.1"/>
    <property type="molecule type" value="Genomic_DNA"/>
</dbReference>
<feature type="binding site" evidence="7">
    <location>
        <position position="189"/>
    </location>
    <ligand>
        <name>L-glutamine</name>
        <dbReference type="ChEBI" id="CHEBI:58359"/>
    </ligand>
</feature>
<sequence length="584" mass="62776">MPQLRLALNQIDAGVGDLAGNTESIVRWTRHSAEQGAHLVAFPEMVLTGYPVEDLALRSSFVEASRAALRSLAARLAEEGFGELPVIVGYLDRSATAQPKYGQPAGAPQNAGAVLHRGEVVLNFAKHHLPNYGVFDEFRYFVPGDSMPVLRVHGVDVALAICEDLWQDGGRVPAARSAKAGLLVSINASPYERNKDDTRLELVRKRAQEAGCTTAYLAMIGGQDELVFDGDSIVVDKDGEVVARAPQFSEGCVVLDLDLPAASADAPTGVVDDGLRIDRVVLSEEPLPAYEPELTGGYADRLEDDEEVYSALVVGLRAYVAKNGFTSVLIGLSGGIDSALVAAIACDAVGAQNVYGVSMPSKYSSDHSKGDAAELARRTGLNYRTVAIEPMFDAYMGSLGLTGLAEENLQSRLRGTLLMAISNQEGHIVLAPGNKSELAVGYSTLYGDSVGAYGPIKDVYKTSVFRLAEWRNRAARERGQTPPIPENSISKPPSAELRPGQVDTDSLPDYPVLDAILELYVDRDRGADEIVAAGFDAALVAKTLRMVDTAEYKRRQYPPGTKISPKGFGKDRRLPITNGWRESL</sequence>
<dbReference type="PANTHER" id="PTHR23090">
    <property type="entry name" value="NH 3 /GLUTAMINE-DEPENDENT NAD + SYNTHETASE"/>
    <property type="match status" value="1"/>
</dbReference>
<dbReference type="Proteomes" id="UP001617511">
    <property type="component" value="Unassembled WGS sequence"/>
</dbReference>
<proteinExistence type="inferred from homology"/>
<dbReference type="NCBIfam" id="TIGR00552">
    <property type="entry name" value="nadE"/>
    <property type="match status" value="1"/>
</dbReference>
<feature type="binding site" evidence="7">
    <location>
        <position position="408"/>
    </location>
    <ligand>
        <name>deamido-NAD(+)</name>
        <dbReference type="ChEBI" id="CHEBI:58437"/>
        <note>ligand shared between two neighboring subunits</note>
    </ligand>
</feature>
<dbReference type="Gene3D" id="3.60.110.10">
    <property type="entry name" value="Carbon-nitrogen hydrolase"/>
    <property type="match status" value="1"/>
</dbReference>
<comment type="caution">
    <text evidence="7">Lacks conserved residue(s) required for the propagation of feature annotation.</text>
</comment>
<feature type="region of interest" description="Disordered" evidence="11">
    <location>
        <begin position="556"/>
        <end position="584"/>
    </location>
</feature>
<dbReference type="CDD" id="cd00553">
    <property type="entry name" value="NAD_synthase"/>
    <property type="match status" value="1"/>
</dbReference>
<keyword evidence="4 7" id="KW-0547">Nucleotide-binding</keyword>
<dbReference type="Pfam" id="PF02540">
    <property type="entry name" value="NAD_synthase"/>
    <property type="match status" value="1"/>
</dbReference>
<dbReference type="InterPro" id="IPR036526">
    <property type="entry name" value="C-N_Hydrolase_sf"/>
</dbReference>
<dbReference type="PROSITE" id="PS50263">
    <property type="entry name" value="CN_HYDROLASE"/>
    <property type="match status" value="1"/>
</dbReference>
<dbReference type="InterPro" id="IPR000132">
    <property type="entry name" value="Nitrilase/CN_hydratase_CS"/>
</dbReference>
<evidence type="ECO:0000256" key="6">
    <source>
        <dbReference type="ARBA" id="ARBA00023027"/>
    </source>
</evidence>
<dbReference type="CDD" id="cd07570">
    <property type="entry name" value="GAT_Gln-NAD-synth"/>
    <property type="match status" value="1"/>
</dbReference>
<reference evidence="13 14" key="1">
    <citation type="submission" date="2024-10" db="EMBL/GenBank/DDBJ databases">
        <title>The Natural Products Discovery Center: Release of the First 8490 Sequenced Strains for Exploring Actinobacteria Biosynthetic Diversity.</title>
        <authorList>
            <person name="Kalkreuter E."/>
            <person name="Kautsar S.A."/>
            <person name="Yang D."/>
            <person name="Bader C.D."/>
            <person name="Teijaro C.N."/>
            <person name="Fluegel L."/>
            <person name="Davis C.M."/>
            <person name="Simpson J.R."/>
            <person name="Lauterbach L."/>
            <person name="Steele A.D."/>
            <person name="Gui C."/>
            <person name="Meng S."/>
            <person name="Li G."/>
            <person name="Viehrig K."/>
            <person name="Ye F."/>
            <person name="Su P."/>
            <person name="Kiefer A.F."/>
            <person name="Nichols A."/>
            <person name="Cepeda A.J."/>
            <person name="Yan W."/>
            <person name="Fan B."/>
            <person name="Jiang Y."/>
            <person name="Adhikari A."/>
            <person name="Zheng C.-J."/>
            <person name="Schuster L."/>
            <person name="Cowan T.M."/>
            <person name="Smanski M.J."/>
            <person name="Chevrette M.G."/>
            <person name="De Carvalho L.P.S."/>
            <person name="Shen B."/>
        </authorList>
    </citation>
    <scope>NUCLEOTIDE SEQUENCE [LARGE SCALE GENOMIC DNA]</scope>
    <source>
        <strain evidence="13 14">NPDC089932</strain>
    </source>
</reference>
<evidence type="ECO:0000259" key="12">
    <source>
        <dbReference type="PROSITE" id="PS50263"/>
    </source>
</evidence>
<feature type="binding site" evidence="7">
    <location>
        <position position="437"/>
    </location>
    <ligand>
        <name>deamido-NAD(+)</name>
        <dbReference type="ChEBI" id="CHEBI:58437"/>
        <note>ligand shared between two neighboring subunits</note>
    </ligand>
</feature>
<dbReference type="PANTHER" id="PTHR23090:SF9">
    <property type="entry name" value="GLUTAMINE-DEPENDENT NAD(+) SYNTHETASE"/>
    <property type="match status" value="1"/>
</dbReference>
<dbReference type="InterPro" id="IPR014729">
    <property type="entry name" value="Rossmann-like_a/b/a_fold"/>
</dbReference>
<feature type="region of interest" description="Disordered" evidence="11">
    <location>
        <begin position="475"/>
        <end position="506"/>
    </location>
</feature>
<comment type="catalytic activity">
    <reaction evidence="7 8">
        <text>deamido-NAD(+) + L-glutamine + ATP + H2O = L-glutamate + AMP + diphosphate + NAD(+) + H(+)</text>
        <dbReference type="Rhea" id="RHEA:24384"/>
        <dbReference type="ChEBI" id="CHEBI:15377"/>
        <dbReference type="ChEBI" id="CHEBI:15378"/>
        <dbReference type="ChEBI" id="CHEBI:29985"/>
        <dbReference type="ChEBI" id="CHEBI:30616"/>
        <dbReference type="ChEBI" id="CHEBI:33019"/>
        <dbReference type="ChEBI" id="CHEBI:57540"/>
        <dbReference type="ChEBI" id="CHEBI:58359"/>
        <dbReference type="ChEBI" id="CHEBI:58437"/>
        <dbReference type="ChEBI" id="CHEBI:456215"/>
        <dbReference type="EC" id="6.3.5.1"/>
    </reaction>
</comment>
<feature type="active site" description="Proton acceptor" evidence="9">
    <location>
        <position position="44"/>
    </location>
</feature>
<dbReference type="SUPFAM" id="SSF56317">
    <property type="entry name" value="Carbon-nitrogen hydrolase"/>
    <property type="match status" value="1"/>
</dbReference>
<evidence type="ECO:0000256" key="5">
    <source>
        <dbReference type="ARBA" id="ARBA00022840"/>
    </source>
</evidence>
<feature type="binding site" evidence="7">
    <location>
        <position position="553"/>
    </location>
    <ligand>
        <name>deamido-NAD(+)</name>
        <dbReference type="ChEBI" id="CHEBI:58437"/>
        <note>ligand shared between two neighboring subunits</note>
    </ligand>
</feature>
<organism evidence="13 14">
    <name type="scientific">Streptomyces iakyrus</name>
    <dbReference type="NCBI Taxonomy" id="68219"/>
    <lineage>
        <taxon>Bacteria</taxon>
        <taxon>Bacillati</taxon>
        <taxon>Actinomycetota</taxon>
        <taxon>Actinomycetes</taxon>
        <taxon>Kitasatosporales</taxon>
        <taxon>Streptomycetaceae</taxon>
        <taxon>Streptomyces</taxon>
    </lineage>
</organism>
<dbReference type="InterPro" id="IPR003010">
    <property type="entry name" value="C-N_Hydrolase"/>
</dbReference>
<keyword evidence="6 7" id="KW-0520">NAD</keyword>
<evidence type="ECO:0000313" key="14">
    <source>
        <dbReference type="Proteomes" id="UP001617511"/>
    </source>
</evidence>
<feature type="binding site" evidence="7">
    <location>
        <position position="132"/>
    </location>
    <ligand>
        <name>L-glutamine</name>
        <dbReference type="ChEBI" id="CHEBI:58359"/>
    </ligand>
</feature>
<dbReference type="InterPro" id="IPR003694">
    <property type="entry name" value="NAD_synthase"/>
</dbReference>
<feature type="active site" description="Proton acceptor; for glutaminase activity" evidence="7">
    <location>
        <position position="44"/>
    </location>
</feature>
<feature type="binding site" evidence="7">
    <location>
        <position position="195"/>
    </location>
    <ligand>
        <name>L-glutamine</name>
        <dbReference type="ChEBI" id="CHEBI:58359"/>
    </ligand>
</feature>
<dbReference type="PIRSF" id="PIRSF006630">
    <property type="entry name" value="NADS_GAT"/>
    <property type="match status" value="1"/>
</dbReference>
<dbReference type="RefSeq" id="WP_355835092.1">
    <property type="nucleotide sequence ID" value="NZ_JBEXSM010000070.1"/>
</dbReference>
<dbReference type="InterPro" id="IPR022310">
    <property type="entry name" value="NAD/GMP_synthase"/>
</dbReference>
<evidence type="ECO:0000256" key="7">
    <source>
        <dbReference type="HAMAP-Rule" id="MF_02090"/>
    </source>
</evidence>
<dbReference type="PROSITE" id="PS00920">
    <property type="entry name" value="NITRIL_CHT_1"/>
    <property type="match status" value="1"/>
</dbReference>
<name>A0ABW8FNH2_9ACTN</name>
<protein>
    <recommendedName>
        <fullName evidence="7 8">Glutamine-dependent NAD(+) synthetase</fullName>
        <ecNumber evidence="7 8">6.3.5.1</ecNumber>
    </recommendedName>
    <alternativeName>
        <fullName evidence="7 8">NAD(+) synthase [glutamine-hydrolyzing]</fullName>
    </alternativeName>
</protein>
<evidence type="ECO:0000256" key="9">
    <source>
        <dbReference type="PROSITE-ProRule" id="PRU10139"/>
    </source>
</evidence>
<keyword evidence="3 7" id="KW-0436">Ligase</keyword>
<evidence type="ECO:0000256" key="3">
    <source>
        <dbReference type="ARBA" id="ARBA00022598"/>
    </source>
</evidence>
<evidence type="ECO:0000256" key="10">
    <source>
        <dbReference type="RuleBase" id="RU003811"/>
    </source>
</evidence>
<accession>A0ABW8FNH2</accession>
<evidence type="ECO:0000256" key="4">
    <source>
        <dbReference type="ARBA" id="ARBA00022741"/>
    </source>
</evidence>
<evidence type="ECO:0000256" key="11">
    <source>
        <dbReference type="SAM" id="MobiDB-lite"/>
    </source>
</evidence>
<feature type="active site" description="Nucleophile; for glutaminase activity" evidence="7">
    <location>
        <position position="162"/>
    </location>
</feature>
<comment type="function">
    <text evidence="7">Catalyzes the ATP-dependent amidation of deamido-NAD to form NAD. Uses L-glutamine as a nitrogen source.</text>
</comment>
<comment type="caution">
    <text evidence="13">The sequence shown here is derived from an EMBL/GenBank/DDBJ whole genome shotgun (WGS) entry which is preliminary data.</text>
</comment>